<gene>
    <name evidence="7" type="ORF">G3576_15970</name>
</gene>
<dbReference type="Proteomes" id="UP000475385">
    <property type="component" value="Unassembled WGS sequence"/>
</dbReference>
<keyword evidence="8" id="KW-1185">Reference proteome</keyword>
<evidence type="ECO:0000256" key="3">
    <source>
        <dbReference type="ARBA" id="ARBA00022827"/>
    </source>
</evidence>
<keyword evidence="5" id="KW-0520">NAD</keyword>
<dbReference type="PRINTS" id="PR00411">
    <property type="entry name" value="PNDRDTASEI"/>
</dbReference>
<dbReference type="SUPFAM" id="SSF51905">
    <property type="entry name" value="FAD/NAD(P)-binding domain"/>
    <property type="match status" value="1"/>
</dbReference>
<evidence type="ECO:0000313" key="8">
    <source>
        <dbReference type="Proteomes" id="UP000475385"/>
    </source>
</evidence>
<dbReference type="InterPro" id="IPR045024">
    <property type="entry name" value="NDH-2"/>
</dbReference>
<feature type="domain" description="FAD/NAD(P)-binding" evidence="6">
    <location>
        <begin position="14"/>
        <end position="348"/>
    </location>
</feature>
<reference evidence="7 8" key="2">
    <citation type="submission" date="2020-03" db="EMBL/GenBank/DDBJ databases">
        <title>Roseomonas stagni sp. nov., isolated from pond water in Japan.</title>
        <authorList>
            <person name="Furuhata K."/>
            <person name="Miyamoto H."/>
            <person name="Goto K."/>
        </authorList>
    </citation>
    <scope>NUCLEOTIDE SEQUENCE [LARGE SCALE GENOMIC DNA]</scope>
    <source>
        <strain evidence="7 8">PeD5</strain>
    </source>
</reference>
<reference evidence="7 8" key="1">
    <citation type="submission" date="2020-02" db="EMBL/GenBank/DDBJ databases">
        <authorList>
            <person name="Kim H.M."/>
            <person name="Jeon C.O."/>
        </authorList>
    </citation>
    <scope>NUCLEOTIDE SEQUENCE [LARGE SCALE GENOMIC DNA]</scope>
    <source>
        <strain evidence="7 8">PeD5</strain>
    </source>
</reference>
<sequence length="444" mass="47879">MEAGASADGAGPHRIVVVGGGAAGLELATRLGDRYRDGRRATVTLVEKARTHLWKPLLHAVAAGSMDRAQHELNYLAQAHWHHFTYRFGEMVGLDRAAKEIELGAMLDEEGREITPASRLGYDTLIMAVGSVTNDFGTPGAARHAIPLETPEQASRFNRRLVNACLRANAQEEPVRPGQLHIAIIGAGATGTELAAELHRTVRAVVAYGLDRIKPEQDIRIVLVEAAPRILPALPERISEATTRLLEQMGVEVKTGTRVAEVRADGVVFADGSLLPAELTVWSAGVKGPDFLKEIGGLETNRINQIVVTPTLQSTRDPSVFAMGDCAACPRGEGAWVPPRAQAAHQQAAHLFTQIETIIAGGTPAPFVYRDFGSLVSLGQYSTVGSLMGFLVGKSMFIEGYFARLMYRSLYKMHQTALHGSAPTLWRTLAGLVSQRAEPGVKLH</sequence>
<evidence type="ECO:0000256" key="5">
    <source>
        <dbReference type="ARBA" id="ARBA00023027"/>
    </source>
</evidence>
<evidence type="ECO:0000256" key="2">
    <source>
        <dbReference type="ARBA" id="ARBA00022630"/>
    </source>
</evidence>
<dbReference type="GO" id="GO:0008137">
    <property type="term" value="F:NADH dehydrogenase (ubiquinone) activity"/>
    <property type="evidence" value="ECO:0007669"/>
    <property type="project" value="TreeGrafter"/>
</dbReference>
<evidence type="ECO:0000313" key="7">
    <source>
        <dbReference type="EMBL" id="NGM21520.1"/>
    </source>
</evidence>
<accession>A0A6M1LME2</accession>
<proteinExistence type="inferred from homology"/>
<keyword evidence="2" id="KW-0285">Flavoprotein</keyword>
<dbReference type="InterPro" id="IPR036188">
    <property type="entry name" value="FAD/NAD-bd_sf"/>
</dbReference>
<dbReference type="Gene3D" id="3.50.50.100">
    <property type="match status" value="1"/>
</dbReference>
<evidence type="ECO:0000256" key="1">
    <source>
        <dbReference type="ARBA" id="ARBA00005272"/>
    </source>
</evidence>
<dbReference type="PANTHER" id="PTHR43706">
    <property type="entry name" value="NADH DEHYDROGENASE"/>
    <property type="match status" value="1"/>
</dbReference>
<comment type="caution">
    <text evidence="7">The sequence shown here is derived from an EMBL/GenBank/DDBJ whole genome shotgun (WGS) entry which is preliminary data.</text>
</comment>
<dbReference type="GO" id="GO:0003954">
    <property type="term" value="F:NADH dehydrogenase activity"/>
    <property type="evidence" value="ECO:0007669"/>
    <property type="project" value="InterPro"/>
</dbReference>
<dbReference type="PRINTS" id="PR00368">
    <property type="entry name" value="FADPNR"/>
</dbReference>
<name>A0A6M1LME2_9PROT</name>
<evidence type="ECO:0000256" key="4">
    <source>
        <dbReference type="ARBA" id="ARBA00023002"/>
    </source>
</evidence>
<keyword evidence="4" id="KW-0560">Oxidoreductase</keyword>
<dbReference type="EMBL" id="JAAIKB010000006">
    <property type="protein sequence ID" value="NGM21520.1"/>
    <property type="molecule type" value="Genomic_DNA"/>
</dbReference>
<dbReference type="InterPro" id="IPR023753">
    <property type="entry name" value="FAD/NAD-binding_dom"/>
</dbReference>
<organism evidence="7 8">
    <name type="scientific">Falsiroseomonas algicola</name>
    <dbReference type="NCBI Taxonomy" id="2716930"/>
    <lineage>
        <taxon>Bacteria</taxon>
        <taxon>Pseudomonadati</taxon>
        <taxon>Pseudomonadota</taxon>
        <taxon>Alphaproteobacteria</taxon>
        <taxon>Acetobacterales</taxon>
        <taxon>Roseomonadaceae</taxon>
        <taxon>Falsiroseomonas</taxon>
    </lineage>
</organism>
<dbReference type="Pfam" id="PF07992">
    <property type="entry name" value="Pyr_redox_2"/>
    <property type="match status" value="1"/>
</dbReference>
<dbReference type="RefSeq" id="WP_164695428.1">
    <property type="nucleotide sequence ID" value="NZ_JAAIKB010000006.1"/>
</dbReference>
<evidence type="ECO:0000259" key="6">
    <source>
        <dbReference type="Pfam" id="PF07992"/>
    </source>
</evidence>
<comment type="similarity">
    <text evidence="1">Belongs to the NADH dehydrogenase family.</text>
</comment>
<protein>
    <submittedName>
        <fullName evidence="7">NAD(P)/FAD-dependent oxidoreductase</fullName>
    </submittedName>
</protein>
<keyword evidence="3" id="KW-0274">FAD</keyword>
<dbReference type="PANTHER" id="PTHR43706:SF9">
    <property type="entry name" value="TYPE II NADH:QUINONE OXIDOREDUCTASE"/>
    <property type="match status" value="1"/>
</dbReference>
<dbReference type="AlphaFoldDB" id="A0A6M1LME2"/>